<reference evidence="1 2" key="1">
    <citation type="submission" date="2019-05" db="EMBL/GenBank/DDBJ databases">
        <title>Panacibacter sp. strain 17mud1-8 Genome sequencing and assembly.</title>
        <authorList>
            <person name="Chhetri G."/>
        </authorList>
    </citation>
    <scope>NUCLEOTIDE SEQUENCE [LARGE SCALE GENOMIC DNA]</scope>
    <source>
        <strain evidence="1 2">17mud1-8</strain>
    </source>
</reference>
<dbReference type="OrthoDB" id="9800027at2"/>
<organism evidence="1 2">
    <name type="scientific">Ilyomonas limi</name>
    <dbReference type="NCBI Taxonomy" id="2575867"/>
    <lineage>
        <taxon>Bacteria</taxon>
        <taxon>Pseudomonadati</taxon>
        <taxon>Bacteroidota</taxon>
        <taxon>Chitinophagia</taxon>
        <taxon>Chitinophagales</taxon>
        <taxon>Chitinophagaceae</taxon>
        <taxon>Ilyomonas</taxon>
    </lineage>
</organism>
<protein>
    <submittedName>
        <fullName evidence="1">DUF4242 domain-containing protein</fullName>
    </submittedName>
</protein>
<proteinExistence type="predicted"/>
<gene>
    <name evidence="1" type="ORF">FC093_12380</name>
</gene>
<sequence>MKKFIIERELPGAGNLTAEELQAISKTSVSVISVLGKPYKWVESYVTQNKIYCVHEAESEDVIREHSNCADFPVNGIEEIKVIINPATAG</sequence>
<evidence type="ECO:0000313" key="2">
    <source>
        <dbReference type="Proteomes" id="UP000305848"/>
    </source>
</evidence>
<evidence type="ECO:0000313" key="1">
    <source>
        <dbReference type="EMBL" id="TKK68007.1"/>
    </source>
</evidence>
<dbReference type="AlphaFoldDB" id="A0A4U3L389"/>
<dbReference type="InterPro" id="IPR025336">
    <property type="entry name" value="SCO4226-like"/>
</dbReference>
<dbReference type="Proteomes" id="UP000305848">
    <property type="component" value="Unassembled WGS sequence"/>
</dbReference>
<dbReference type="EMBL" id="SZQL01000009">
    <property type="protein sequence ID" value="TKK68007.1"/>
    <property type="molecule type" value="Genomic_DNA"/>
</dbReference>
<accession>A0A4U3L389</accession>
<name>A0A4U3L389_9BACT</name>
<dbReference type="Pfam" id="PF14026">
    <property type="entry name" value="SCO4226-like"/>
    <property type="match status" value="1"/>
</dbReference>
<dbReference type="RefSeq" id="WP_137262110.1">
    <property type="nucleotide sequence ID" value="NZ_SZQL01000009.1"/>
</dbReference>
<keyword evidence="2" id="KW-1185">Reference proteome</keyword>
<comment type="caution">
    <text evidence="1">The sequence shown here is derived from an EMBL/GenBank/DDBJ whole genome shotgun (WGS) entry which is preliminary data.</text>
</comment>